<evidence type="ECO:0000256" key="10">
    <source>
        <dbReference type="SAM" id="MobiDB-lite"/>
    </source>
</evidence>
<dbReference type="Pfam" id="PF01237">
    <property type="entry name" value="Oxysterol_BP"/>
    <property type="match status" value="1"/>
</dbReference>
<evidence type="ECO:0000256" key="1">
    <source>
        <dbReference type="ARBA" id="ARBA00004496"/>
    </source>
</evidence>
<evidence type="ECO:0000256" key="9">
    <source>
        <dbReference type="SAM" id="Coils"/>
    </source>
</evidence>
<evidence type="ECO:0000256" key="8">
    <source>
        <dbReference type="RuleBase" id="RU003844"/>
    </source>
</evidence>
<feature type="region of interest" description="Disordered" evidence="10">
    <location>
        <begin position="311"/>
        <end position="350"/>
    </location>
</feature>
<dbReference type="InterPro" id="IPR041680">
    <property type="entry name" value="PH_8"/>
</dbReference>
<dbReference type="EMBL" id="JBCLYO010000004">
    <property type="protein sequence ID" value="KAL0090193.1"/>
    <property type="molecule type" value="Genomic_DNA"/>
</dbReference>
<keyword evidence="5" id="KW-0597">Phosphoprotein</keyword>
<dbReference type="PANTHER" id="PTHR10972:SF203">
    <property type="entry name" value="OXYSTEROL-BINDING PROTEIN HOMOLOG 3"/>
    <property type="match status" value="1"/>
</dbReference>
<dbReference type="PANTHER" id="PTHR10972">
    <property type="entry name" value="OXYSTEROL-BINDING PROTEIN-RELATED"/>
    <property type="match status" value="1"/>
</dbReference>
<comment type="similarity">
    <text evidence="2 8">Belongs to the OSBP family.</text>
</comment>
<feature type="domain" description="PH" evidence="11">
    <location>
        <begin position="41"/>
        <end position="133"/>
    </location>
</feature>
<keyword evidence="13" id="KW-1185">Reference proteome</keyword>
<accession>A0ABR3B5F8</accession>
<keyword evidence="6" id="KW-0445">Lipid transport</keyword>
<evidence type="ECO:0000259" key="11">
    <source>
        <dbReference type="PROSITE" id="PS50003"/>
    </source>
</evidence>
<evidence type="ECO:0000256" key="5">
    <source>
        <dbReference type="ARBA" id="ARBA00022553"/>
    </source>
</evidence>
<evidence type="ECO:0000313" key="12">
    <source>
        <dbReference type="EMBL" id="KAL0090193.1"/>
    </source>
</evidence>
<evidence type="ECO:0000256" key="2">
    <source>
        <dbReference type="ARBA" id="ARBA00008842"/>
    </source>
</evidence>
<evidence type="ECO:0000256" key="7">
    <source>
        <dbReference type="ARBA" id="ARBA00023121"/>
    </source>
</evidence>
<sequence>MCDVYRNFVVDNTFSRTTPKVLSFSVTLIDKEANDSFEDNANDMVGWILKKRRKRLQGWAKRWFQLSHAGILSYATSPTGVKRGAIQIRVATLTFNEPQRMIHIDSGTVIYHLKALDKDDFALWSTAFKRFKATEGCENGGNPRNWQVPDLAGADALQGPTEPVNAVIAKGIESARNVQFEVENYMQNADHIKHILNRVGQIQGLEDLKPHITAFYTQLEKDKDHIQSAMRQQTTEWKNVQEAFQTFVQPENQGSPRSRNLYSIQEGQVGEAEGGGSAGEYRGLYKSGSESSSARISTMSDMFFDAEENLLSEEEDVSDSSIYSDDDDDDDDDDERDSNNGDITSLVDKHQRETIDFTRVGQCQERRKTLPSPSVGDPASAISIFRKNVGKDLSQVAMPVSMNEPISILQKACEDLEYSELLDKASSMDDPMDRLMYVAVFAISSYASSQYRTGRKPFNPMLTETYENIRPDKGFRFIAEKVSHHPLVIAAHADSKNYKYWQASKVKSKFWGKSMEFMTEGTFHVTFTGHDDHYTYFKPSSWMRNMIAGEKYLEHVGEMKVQDHTSGAYASVTFKEGTGGGLFGAPTKRDEVVATLYDSQGKKCRRVVGKWSELMAEEVDMNGSTLSILWHANPPHVKDYQKYYGFTRFCVELNEITAIEDHKLPKTDSRLRPDQSLYEQGHVEEADKEKQRIEQLQRERRKEYEQKGIECKPRWFKLENDPFEEFQLAPVEGQESKGLSWHYNGNYWQTRESGQWPDDLPDLW</sequence>
<keyword evidence="3" id="KW-0813">Transport</keyword>
<dbReference type="InterPro" id="IPR001849">
    <property type="entry name" value="PH_domain"/>
</dbReference>
<keyword evidence="4" id="KW-0963">Cytoplasm</keyword>
<dbReference type="InterPro" id="IPR011993">
    <property type="entry name" value="PH-like_dom_sf"/>
</dbReference>
<dbReference type="Gene3D" id="2.30.29.30">
    <property type="entry name" value="Pleckstrin-homology domain (PH domain)/Phosphotyrosine-binding domain (PTB)"/>
    <property type="match status" value="1"/>
</dbReference>
<keyword evidence="9" id="KW-0175">Coiled coil</keyword>
<evidence type="ECO:0000256" key="4">
    <source>
        <dbReference type="ARBA" id="ARBA00022490"/>
    </source>
</evidence>
<name>A0ABR3B5F8_PHYBL</name>
<keyword evidence="7" id="KW-0446">Lipid-binding</keyword>
<dbReference type="InterPro" id="IPR037239">
    <property type="entry name" value="OSBP_sf"/>
</dbReference>
<organism evidence="12 13">
    <name type="scientific">Phycomyces blakesleeanus</name>
    <dbReference type="NCBI Taxonomy" id="4837"/>
    <lineage>
        <taxon>Eukaryota</taxon>
        <taxon>Fungi</taxon>
        <taxon>Fungi incertae sedis</taxon>
        <taxon>Mucoromycota</taxon>
        <taxon>Mucoromycotina</taxon>
        <taxon>Mucoromycetes</taxon>
        <taxon>Mucorales</taxon>
        <taxon>Phycomycetaceae</taxon>
        <taxon>Phycomyces</taxon>
    </lineage>
</organism>
<protein>
    <submittedName>
        <fullName evidence="12">Oxysterol-binding protein-domain-containing protein</fullName>
    </submittedName>
</protein>
<dbReference type="Proteomes" id="UP001448207">
    <property type="component" value="Unassembled WGS sequence"/>
</dbReference>
<gene>
    <name evidence="12" type="ORF">J3Q64DRAFT_1808692</name>
</gene>
<feature type="compositionally biased region" description="Acidic residues" evidence="10">
    <location>
        <begin position="311"/>
        <end position="336"/>
    </location>
</feature>
<dbReference type="InterPro" id="IPR018494">
    <property type="entry name" value="Oxysterol-bd_CS"/>
</dbReference>
<evidence type="ECO:0000256" key="3">
    <source>
        <dbReference type="ARBA" id="ARBA00022448"/>
    </source>
</evidence>
<dbReference type="SUPFAM" id="SSF144000">
    <property type="entry name" value="Oxysterol-binding protein-like"/>
    <property type="match status" value="1"/>
</dbReference>
<evidence type="ECO:0000313" key="13">
    <source>
        <dbReference type="Proteomes" id="UP001448207"/>
    </source>
</evidence>
<reference evidence="12 13" key="1">
    <citation type="submission" date="2024-04" db="EMBL/GenBank/DDBJ databases">
        <title>Symmetric and asymmetric DNA N6-adenine methylation regulates different biological responses in Mucorales.</title>
        <authorList>
            <consortium name="Lawrence Berkeley National Laboratory"/>
            <person name="Lax C."/>
            <person name="Mondo S.J."/>
            <person name="Osorio-Concepcion M."/>
            <person name="Muszewska A."/>
            <person name="Corrochano-Luque M."/>
            <person name="Gutierrez G."/>
            <person name="Riley R."/>
            <person name="Lipzen A."/>
            <person name="Guo J."/>
            <person name="Hundley H."/>
            <person name="Amirebrahimi M."/>
            <person name="Ng V."/>
            <person name="Lorenzo-Gutierrez D."/>
            <person name="Binder U."/>
            <person name="Yang J."/>
            <person name="Song Y."/>
            <person name="Canovas D."/>
            <person name="Navarro E."/>
            <person name="Freitag M."/>
            <person name="Gabaldon T."/>
            <person name="Grigoriev I.V."/>
            <person name="Corrochano L.M."/>
            <person name="Nicolas F.E."/>
            <person name="Garre V."/>
        </authorList>
    </citation>
    <scope>NUCLEOTIDE SEQUENCE [LARGE SCALE GENOMIC DNA]</scope>
    <source>
        <strain evidence="12 13">L51</strain>
    </source>
</reference>
<proteinExistence type="inferred from homology"/>
<dbReference type="Gene3D" id="2.40.160.120">
    <property type="match status" value="1"/>
</dbReference>
<dbReference type="SUPFAM" id="SSF50729">
    <property type="entry name" value="PH domain-like"/>
    <property type="match status" value="1"/>
</dbReference>
<dbReference type="InterPro" id="IPR000648">
    <property type="entry name" value="Oxysterol-bd"/>
</dbReference>
<evidence type="ECO:0000256" key="6">
    <source>
        <dbReference type="ARBA" id="ARBA00023055"/>
    </source>
</evidence>
<dbReference type="Gene3D" id="3.30.70.3490">
    <property type="match status" value="1"/>
</dbReference>
<feature type="coiled-coil region" evidence="9">
    <location>
        <begin position="679"/>
        <end position="706"/>
    </location>
</feature>
<dbReference type="PROSITE" id="PS50003">
    <property type="entry name" value="PH_DOMAIN"/>
    <property type="match status" value="1"/>
</dbReference>
<comment type="caution">
    <text evidence="12">The sequence shown here is derived from an EMBL/GenBank/DDBJ whole genome shotgun (WGS) entry which is preliminary data.</text>
</comment>
<dbReference type="PROSITE" id="PS01013">
    <property type="entry name" value="OSBP"/>
    <property type="match status" value="1"/>
</dbReference>
<comment type="subcellular location">
    <subcellularLocation>
        <location evidence="1">Cytoplasm</location>
    </subcellularLocation>
</comment>
<dbReference type="SMART" id="SM00233">
    <property type="entry name" value="PH"/>
    <property type="match status" value="1"/>
</dbReference>
<feature type="region of interest" description="Disordered" evidence="10">
    <location>
        <begin position="269"/>
        <end position="292"/>
    </location>
</feature>
<dbReference type="Pfam" id="PF15409">
    <property type="entry name" value="PH_8"/>
    <property type="match status" value="1"/>
</dbReference>